<feature type="signal peptide" evidence="12">
    <location>
        <begin position="1"/>
        <end position="18"/>
    </location>
</feature>
<dbReference type="PANTHER" id="PTHR10915">
    <property type="entry name" value="SYNDECAN"/>
    <property type="match status" value="1"/>
</dbReference>
<feature type="domain" description="Syndecan/Neurexin" evidence="13">
    <location>
        <begin position="154"/>
        <end position="213"/>
    </location>
</feature>
<comment type="similarity">
    <text evidence="2">Belongs to the syndecan proteoglycan family.</text>
</comment>
<keyword evidence="8" id="KW-0325">Glycoprotein</keyword>
<dbReference type="GeneID" id="107587566"/>
<dbReference type="GO" id="GO:0009986">
    <property type="term" value="C:cell surface"/>
    <property type="evidence" value="ECO:0007669"/>
    <property type="project" value="TreeGrafter"/>
</dbReference>
<evidence type="ECO:0000256" key="12">
    <source>
        <dbReference type="SAM" id="SignalP"/>
    </source>
</evidence>
<feature type="compositionally biased region" description="Acidic residues" evidence="10">
    <location>
        <begin position="58"/>
        <end position="81"/>
    </location>
</feature>
<keyword evidence="9" id="KW-0357">Heparan sulfate</keyword>
<keyword evidence="5" id="KW-0654">Proteoglycan</keyword>
<evidence type="ECO:0000259" key="13">
    <source>
        <dbReference type="Pfam" id="PF01034"/>
    </source>
</evidence>
<comment type="subcellular location">
    <subcellularLocation>
        <location evidence="1">Membrane</location>
        <topology evidence="1">Single-pass type I membrane protein</topology>
    </subcellularLocation>
</comment>
<protein>
    <submittedName>
        <fullName evidence="14">Syndecan-4-like</fullName>
    </submittedName>
</protein>
<evidence type="ECO:0000256" key="2">
    <source>
        <dbReference type="ARBA" id="ARBA00005343"/>
    </source>
</evidence>
<evidence type="ECO:0000256" key="7">
    <source>
        <dbReference type="ARBA" id="ARBA00023136"/>
    </source>
</evidence>
<evidence type="ECO:0000256" key="3">
    <source>
        <dbReference type="ARBA" id="ARBA00010241"/>
    </source>
</evidence>
<feature type="transmembrane region" description="Helical" evidence="11">
    <location>
        <begin position="160"/>
        <end position="187"/>
    </location>
</feature>
<keyword evidence="12" id="KW-0732">Signal</keyword>
<evidence type="ECO:0000313" key="14">
    <source>
        <dbReference type="Ensembl" id="ENSSGRP00000040259.1"/>
    </source>
</evidence>
<keyword evidence="7 11" id="KW-0472">Membrane</keyword>
<evidence type="ECO:0000256" key="4">
    <source>
        <dbReference type="ARBA" id="ARBA00022692"/>
    </source>
</evidence>
<feature type="chain" id="PRO_5025352058" evidence="12">
    <location>
        <begin position="19"/>
        <end position="215"/>
    </location>
</feature>
<dbReference type="GO" id="GO:0016020">
    <property type="term" value="C:membrane"/>
    <property type="evidence" value="ECO:0007669"/>
    <property type="project" value="UniProtKB-SubCell"/>
</dbReference>
<dbReference type="InterPro" id="IPR001050">
    <property type="entry name" value="Syndecan"/>
</dbReference>
<dbReference type="InParanoid" id="A0A672MSX9"/>
<proteinExistence type="inferred from homology"/>
<evidence type="ECO:0000256" key="8">
    <source>
        <dbReference type="ARBA" id="ARBA00023180"/>
    </source>
</evidence>
<dbReference type="AlphaFoldDB" id="A0A672MSX9"/>
<dbReference type="KEGG" id="sgh:107587566"/>
<evidence type="ECO:0000256" key="6">
    <source>
        <dbReference type="ARBA" id="ARBA00022989"/>
    </source>
</evidence>
<evidence type="ECO:0000256" key="9">
    <source>
        <dbReference type="ARBA" id="ARBA00023207"/>
    </source>
</evidence>
<evidence type="ECO:0000256" key="5">
    <source>
        <dbReference type="ARBA" id="ARBA00022974"/>
    </source>
</evidence>
<dbReference type="OMA" id="FLIYRMK"/>
<dbReference type="Ensembl" id="ENSSGRT00000043150.1">
    <property type="protein sequence ID" value="ENSSGRP00000040259.1"/>
    <property type="gene ID" value="ENSSGRG00000021944.1"/>
</dbReference>
<dbReference type="OrthoDB" id="10044468at2759"/>
<dbReference type="GO" id="GO:0016477">
    <property type="term" value="P:cell migration"/>
    <property type="evidence" value="ECO:0007669"/>
    <property type="project" value="TreeGrafter"/>
</dbReference>
<dbReference type="PANTHER" id="PTHR10915:SF3">
    <property type="entry name" value="SYNDECAN-4"/>
    <property type="match status" value="1"/>
</dbReference>
<dbReference type="Pfam" id="PF01034">
    <property type="entry name" value="Syndecan"/>
    <property type="match status" value="1"/>
</dbReference>
<reference evidence="14" key="2">
    <citation type="submission" date="2025-09" db="UniProtKB">
        <authorList>
            <consortium name="Ensembl"/>
        </authorList>
    </citation>
    <scope>IDENTIFICATION</scope>
</reference>
<evidence type="ECO:0000256" key="10">
    <source>
        <dbReference type="SAM" id="MobiDB-lite"/>
    </source>
</evidence>
<reference evidence="14" key="1">
    <citation type="submission" date="2025-08" db="UniProtKB">
        <authorList>
            <consortium name="Ensembl"/>
        </authorList>
    </citation>
    <scope>IDENTIFICATION</scope>
</reference>
<comment type="similarity">
    <text evidence="3">Belongs to the neurexin family.</text>
</comment>
<accession>A0A672MSX9</accession>
<name>A0A672MSX9_SINGR</name>
<gene>
    <name evidence="14" type="primary">LOC107587566</name>
</gene>
<dbReference type="Proteomes" id="UP000472262">
    <property type="component" value="Unassembled WGS sequence"/>
</dbReference>
<keyword evidence="15" id="KW-1185">Reference proteome</keyword>
<keyword evidence="6 11" id="KW-1133">Transmembrane helix</keyword>
<evidence type="ECO:0000256" key="1">
    <source>
        <dbReference type="ARBA" id="ARBA00004479"/>
    </source>
</evidence>
<sequence length="215" mass="23617">MLKVYLMLVLSVAAAVFAESVRETETWVPLKNKLPHEDLESSGDSPNEDFEFAGLNPTDDEDSFDDDDNDDDDDEEEDDYDGSGSGFLEEPIDSKTGLFNGNQIPDFKGPFDPRPTDYNDVLVKNNEVGLPGAPNQDRDQLSNVLMTHAGDDNLLNNTEVLAAVIAGGAVGLVFAILLIVLLVHFVLRIKKKDEGSYDLGKTPIYKKAPTTEFYA</sequence>
<dbReference type="InterPro" id="IPR027789">
    <property type="entry name" value="Syndecan/Neurexin_dom"/>
</dbReference>
<dbReference type="RefSeq" id="XP_016130868.1">
    <property type="nucleotide sequence ID" value="XM_016275382.1"/>
</dbReference>
<organism evidence="14 15">
    <name type="scientific">Sinocyclocheilus grahami</name>
    <name type="common">Dianchi golden-line fish</name>
    <name type="synonym">Barbus grahami</name>
    <dbReference type="NCBI Taxonomy" id="75366"/>
    <lineage>
        <taxon>Eukaryota</taxon>
        <taxon>Metazoa</taxon>
        <taxon>Chordata</taxon>
        <taxon>Craniata</taxon>
        <taxon>Vertebrata</taxon>
        <taxon>Euteleostomi</taxon>
        <taxon>Actinopterygii</taxon>
        <taxon>Neopterygii</taxon>
        <taxon>Teleostei</taxon>
        <taxon>Ostariophysi</taxon>
        <taxon>Cypriniformes</taxon>
        <taxon>Cyprinidae</taxon>
        <taxon>Cyprininae</taxon>
        <taxon>Sinocyclocheilus</taxon>
    </lineage>
</organism>
<evidence type="ECO:0000313" key="15">
    <source>
        <dbReference type="Proteomes" id="UP000472262"/>
    </source>
</evidence>
<keyword evidence="4 11" id="KW-0812">Transmembrane</keyword>
<feature type="region of interest" description="Disordered" evidence="10">
    <location>
        <begin position="35"/>
        <end position="96"/>
    </location>
</feature>
<evidence type="ECO:0000256" key="11">
    <source>
        <dbReference type="SAM" id="Phobius"/>
    </source>
</evidence>